<proteinExistence type="predicted"/>
<name>A0A645BDB9_9ZZZZ</name>
<comment type="caution">
    <text evidence="1">The sequence shown here is derived from an EMBL/GenBank/DDBJ whole genome shotgun (WGS) entry which is preliminary data.</text>
</comment>
<reference evidence="1" key="1">
    <citation type="submission" date="2019-08" db="EMBL/GenBank/DDBJ databases">
        <authorList>
            <person name="Kucharzyk K."/>
            <person name="Murdoch R.W."/>
            <person name="Higgins S."/>
            <person name="Loffler F."/>
        </authorList>
    </citation>
    <scope>NUCLEOTIDE SEQUENCE</scope>
</reference>
<gene>
    <name evidence="1" type="ORF">SDC9_109966</name>
</gene>
<dbReference type="EMBL" id="VSSQ01019208">
    <property type="protein sequence ID" value="MPM63086.1"/>
    <property type="molecule type" value="Genomic_DNA"/>
</dbReference>
<sequence>MCTVRQLAKQQQISSFFVPIAPVRQKAVDQLAHIDAAVIQLARRGYQLVPLFAGGDHIRHIGQPGQYPPAVFITQAALDLILCK</sequence>
<dbReference type="AlphaFoldDB" id="A0A645BDB9"/>
<evidence type="ECO:0000313" key="1">
    <source>
        <dbReference type="EMBL" id="MPM63086.1"/>
    </source>
</evidence>
<organism evidence="1">
    <name type="scientific">bioreactor metagenome</name>
    <dbReference type="NCBI Taxonomy" id="1076179"/>
    <lineage>
        <taxon>unclassified sequences</taxon>
        <taxon>metagenomes</taxon>
        <taxon>ecological metagenomes</taxon>
    </lineage>
</organism>
<accession>A0A645BDB9</accession>
<protein>
    <submittedName>
        <fullName evidence="1">Uncharacterized protein</fullName>
    </submittedName>
</protein>